<comment type="similarity">
    <text evidence="2">Belongs to the plant LTP family.</text>
</comment>
<dbReference type="PROSITE" id="PS51257">
    <property type="entry name" value="PROKAR_LIPOPROTEIN"/>
    <property type="match status" value="1"/>
</dbReference>
<keyword evidence="12" id="KW-1185">Reference proteome</keyword>
<keyword evidence="4" id="KW-0732">Signal</keyword>
<comment type="subcellular location">
    <subcellularLocation>
        <location evidence="1">Cell membrane</location>
        <topology evidence="1">Lipid-anchor</topology>
        <topology evidence="1">GPI-anchor</topology>
    </subcellularLocation>
</comment>
<dbReference type="InterPro" id="IPR036312">
    <property type="entry name" value="Bifun_inhib/LTP/seed_sf"/>
</dbReference>
<dbReference type="FunFam" id="1.10.110.10:FF:000001">
    <property type="entry name" value="Bifunctional inhibitor/lipid-transfer protein/seed storage 2S albumin superfamily protein"/>
    <property type="match status" value="1"/>
</dbReference>
<feature type="domain" description="Bifunctional inhibitor/plant lipid transfer protein/seed storage helical" evidence="10">
    <location>
        <begin position="33"/>
        <end position="112"/>
    </location>
</feature>
<dbReference type="SMART" id="SM00499">
    <property type="entry name" value="AAI"/>
    <property type="match status" value="1"/>
</dbReference>
<dbReference type="EMBL" id="QPKB01000004">
    <property type="protein sequence ID" value="RWR82199.1"/>
    <property type="molecule type" value="Genomic_DNA"/>
</dbReference>
<keyword evidence="6" id="KW-0325">Glycoprotein</keyword>
<feature type="compositionally biased region" description="Low complexity" evidence="8">
    <location>
        <begin position="129"/>
        <end position="139"/>
    </location>
</feature>
<evidence type="ECO:0000256" key="9">
    <source>
        <dbReference type="SAM" id="Phobius"/>
    </source>
</evidence>
<feature type="region of interest" description="Disordered" evidence="8">
    <location>
        <begin position="121"/>
        <end position="174"/>
    </location>
</feature>
<dbReference type="GO" id="GO:0098552">
    <property type="term" value="C:side of membrane"/>
    <property type="evidence" value="ECO:0007669"/>
    <property type="project" value="UniProtKB-KW"/>
</dbReference>
<proteinExistence type="inferred from homology"/>
<dbReference type="Proteomes" id="UP000283530">
    <property type="component" value="Unassembled WGS sequence"/>
</dbReference>
<gene>
    <name evidence="11" type="ORF">CKAN_01091100</name>
</gene>
<dbReference type="Gene3D" id="1.10.110.10">
    <property type="entry name" value="Plant lipid-transfer and hydrophobic proteins"/>
    <property type="match status" value="1"/>
</dbReference>
<evidence type="ECO:0000256" key="5">
    <source>
        <dbReference type="ARBA" id="ARBA00023157"/>
    </source>
</evidence>
<comment type="caution">
    <text evidence="11">The sequence shown here is derived from an EMBL/GenBank/DDBJ whole genome shotgun (WGS) entry which is preliminary data.</text>
</comment>
<dbReference type="CDD" id="cd00010">
    <property type="entry name" value="AAI_LTSS"/>
    <property type="match status" value="1"/>
</dbReference>
<dbReference type="AlphaFoldDB" id="A0A3S3QA49"/>
<protein>
    <submittedName>
        <fullName evidence="11">Non-specific lipid-transfer protein-like protein</fullName>
    </submittedName>
</protein>
<dbReference type="STRING" id="337451.A0A3S3QA49"/>
<evidence type="ECO:0000256" key="8">
    <source>
        <dbReference type="SAM" id="MobiDB-lite"/>
    </source>
</evidence>
<evidence type="ECO:0000313" key="11">
    <source>
        <dbReference type="EMBL" id="RWR82199.1"/>
    </source>
</evidence>
<organism evidence="11 12">
    <name type="scientific">Cinnamomum micranthum f. kanehirae</name>
    <dbReference type="NCBI Taxonomy" id="337451"/>
    <lineage>
        <taxon>Eukaryota</taxon>
        <taxon>Viridiplantae</taxon>
        <taxon>Streptophyta</taxon>
        <taxon>Embryophyta</taxon>
        <taxon>Tracheophyta</taxon>
        <taxon>Spermatophyta</taxon>
        <taxon>Magnoliopsida</taxon>
        <taxon>Magnoliidae</taxon>
        <taxon>Laurales</taxon>
        <taxon>Lauraceae</taxon>
        <taxon>Cinnamomum</taxon>
    </lineage>
</organism>
<dbReference type="Pfam" id="PF14368">
    <property type="entry name" value="LTP_2"/>
    <property type="match status" value="1"/>
</dbReference>
<evidence type="ECO:0000256" key="1">
    <source>
        <dbReference type="ARBA" id="ARBA00004609"/>
    </source>
</evidence>
<keyword evidence="3" id="KW-0336">GPI-anchor</keyword>
<evidence type="ECO:0000256" key="7">
    <source>
        <dbReference type="ARBA" id="ARBA00023288"/>
    </source>
</evidence>
<evidence type="ECO:0000256" key="2">
    <source>
        <dbReference type="ARBA" id="ARBA00009748"/>
    </source>
</evidence>
<dbReference type="OrthoDB" id="1914452at2759"/>
<reference evidence="11 12" key="1">
    <citation type="journal article" date="2019" name="Nat. Plants">
        <title>Stout camphor tree genome fills gaps in understanding of flowering plant genome evolution.</title>
        <authorList>
            <person name="Chaw S.M."/>
            <person name="Liu Y.C."/>
            <person name="Wu Y.W."/>
            <person name="Wang H.Y."/>
            <person name="Lin C.I."/>
            <person name="Wu C.S."/>
            <person name="Ke H.M."/>
            <person name="Chang L.Y."/>
            <person name="Hsu C.Y."/>
            <person name="Yang H.T."/>
            <person name="Sudianto E."/>
            <person name="Hsu M.H."/>
            <person name="Wu K.P."/>
            <person name="Wang L.N."/>
            <person name="Leebens-Mack J.H."/>
            <person name="Tsai I.J."/>
        </authorList>
    </citation>
    <scope>NUCLEOTIDE SEQUENCE [LARGE SCALE GENOMIC DNA]</scope>
    <source>
        <strain evidence="12">cv. Chaw 1501</strain>
        <tissue evidence="11">Young leaves</tissue>
    </source>
</reference>
<dbReference type="InterPro" id="IPR043325">
    <property type="entry name" value="LTSS"/>
</dbReference>
<feature type="compositionally biased region" description="Pro residues" evidence="8">
    <location>
        <begin position="160"/>
        <end position="170"/>
    </location>
</feature>
<evidence type="ECO:0000259" key="10">
    <source>
        <dbReference type="SMART" id="SM00499"/>
    </source>
</evidence>
<sequence length="207" mass="21169">MGVFKGLLRIIVAFVVVLPILTMTVYGQITTACTNSMISSFTPCLNYLTGSTGNASSPTKDCCSALSSVTQSSTECACLILTGNVPFQLPINRTIAVSLPRACSMAPVPLQCKSSATPIPAPGPSTFGAPTPLAPTAPLVPQSGSPAEAPLPDTSVLPPAASPPKAPTPAVPGLRPVLNPSSASTLSNMYHPSLLLGALGIMFLKYF</sequence>
<keyword evidence="9" id="KW-0812">Transmembrane</keyword>
<keyword evidence="7" id="KW-0449">Lipoprotein</keyword>
<dbReference type="GO" id="GO:0005886">
    <property type="term" value="C:plasma membrane"/>
    <property type="evidence" value="ECO:0007669"/>
    <property type="project" value="UniProtKB-SubCell"/>
</dbReference>
<keyword evidence="9" id="KW-1133">Transmembrane helix</keyword>
<evidence type="ECO:0000256" key="4">
    <source>
        <dbReference type="ARBA" id="ARBA00022729"/>
    </source>
</evidence>
<dbReference type="PANTHER" id="PTHR33044">
    <property type="entry name" value="BIFUNCTIONAL INHIBITOR/LIPID-TRANSFER PROTEIN/SEED STORAGE 2S ALBUMIN SUPERFAMILY PROTEIN-RELATED"/>
    <property type="match status" value="1"/>
</dbReference>
<dbReference type="SUPFAM" id="SSF47699">
    <property type="entry name" value="Bifunctional inhibitor/lipid-transfer protein/seed storage 2S albumin"/>
    <property type="match status" value="1"/>
</dbReference>
<evidence type="ECO:0000256" key="3">
    <source>
        <dbReference type="ARBA" id="ARBA00022622"/>
    </source>
</evidence>
<feature type="transmembrane region" description="Helical" evidence="9">
    <location>
        <begin position="7"/>
        <end position="29"/>
    </location>
</feature>
<name>A0A3S3QA49_9MAGN</name>
<evidence type="ECO:0000256" key="6">
    <source>
        <dbReference type="ARBA" id="ARBA00023180"/>
    </source>
</evidence>
<keyword evidence="5" id="KW-1015">Disulfide bond</keyword>
<accession>A0A3S3QA49</accession>
<dbReference type="InterPro" id="IPR016140">
    <property type="entry name" value="Bifunc_inhib/LTP/seed_store"/>
</dbReference>
<evidence type="ECO:0000313" key="12">
    <source>
        <dbReference type="Proteomes" id="UP000283530"/>
    </source>
</evidence>
<keyword evidence="9" id="KW-0472">Membrane</keyword>